<feature type="compositionally biased region" description="Polar residues" evidence="1">
    <location>
        <begin position="601"/>
        <end position="615"/>
    </location>
</feature>
<feature type="compositionally biased region" description="Low complexity" evidence="1">
    <location>
        <begin position="519"/>
        <end position="528"/>
    </location>
</feature>
<protein>
    <recommendedName>
        <fullName evidence="4">NOT2/NOT3/NOT5 C-terminal domain-containing protein</fullName>
    </recommendedName>
</protein>
<feature type="region of interest" description="Disordered" evidence="1">
    <location>
        <begin position="332"/>
        <end position="357"/>
    </location>
</feature>
<accession>A0A0L0SLN1</accession>
<dbReference type="EMBL" id="GG745342">
    <property type="protein sequence ID" value="KNE63422.1"/>
    <property type="molecule type" value="Genomic_DNA"/>
</dbReference>
<name>A0A0L0SLN1_ALLM3</name>
<feature type="region of interest" description="Disordered" evidence="1">
    <location>
        <begin position="1"/>
        <end position="27"/>
    </location>
</feature>
<dbReference type="VEuPathDB" id="FungiDB:AMAG_08553"/>
<keyword evidence="3" id="KW-1185">Reference proteome</keyword>
<evidence type="ECO:0000256" key="1">
    <source>
        <dbReference type="SAM" id="MobiDB-lite"/>
    </source>
</evidence>
<feature type="compositionally biased region" description="Pro residues" evidence="1">
    <location>
        <begin position="339"/>
        <end position="356"/>
    </location>
</feature>
<gene>
    <name evidence="2" type="ORF">AMAG_08553</name>
</gene>
<reference evidence="2 3" key="1">
    <citation type="submission" date="2009-11" db="EMBL/GenBank/DDBJ databases">
        <title>Annotation of Allomyces macrogynus ATCC 38327.</title>
        <authorList>
            <consortium name="The Broad Institute Genome Sequencing Platform"/>
            <person name="Russ C."/>
            <person name="Cuomo C."/>
            <person name="Burger G."/>
            <person name="Gray M.W."/>
            <person name="Holland P.W.H."/>
            <person name="King N."/>
            <person name="Lang F.B.F."/>
            <person name="Roger A.J."/>
            <person name="Ruiz-Trillo I."/>
            <person name="Young S.K."/>
            <person name="Zeng Q."/>
            <person name="Gargeya S."/>
            <person name="Fitzgerald M."/>
            <person name="Haas B."/>
            <person name="Abouelleil A."/>
            <person name="Alvarado L."/>
            <person name="Arachchi H.M."/>
            <person name="Berlin A."/>
            <person name="Chapman S.B."/>
            <person name="Gearin G."/>
            <person name="Goldberg J."/>
            <person name="Griggs A."/>
            <person name="Gujja S."/>
            <person name="Hansen M."/>
            <person name="Heiman D."/>
            <person name="Howarth C."/>
            <person name="Larimer J."/>
            <person name="Lui A."/>
            <person name="MacDonald P.J.P."/>
            <person name="McCowen C."/>
            <person name="Montmayeur A."/>
            <person name="Murphy C."/>
            <person name="Neiman D."/>
            <person name="Pearson M."/>
            <person name="Priest M."/>
            <person name="Roberts A."/>
            <person name="Saif S."/>
            <person name="Shea T."/>
            <person name="Sisk P."/>
            <person name="Stolte C."/>
            <person name="Sykes S."/>
            <person name="Wortman J."/>
            <person name="Nusbaum C."/>
            <person name="Birren B."/>
        </authorList>
    </citation>
    <scope>NUCLEOTIDE SEQUENCE [LARGE SCALE GENOMIC DNA]</scope>
    <source>
        <strain evidence="2 3">ATCC 38327</strain>
    </source>
</reference>
<evidence type="ECO:0000313" key="3">
    <source>
        <dbReference type="Proteomes" id="UP000054350"/>
    </source>
</evidence>
<organism evidence="2 3">
    <name type="scientific">Allomyces macrogynus (strain ATCC 38327)</name>
    <name type="common">Allomyces javanicus var. macrogynus</name>
    <dbReference type="NCBI Taxonomy" id="578462"/>
    <lineage>
        <taxon>Eukaryota</taxon>
        <taxon>Fungi</taxon>
        <taxon>Fungi incertae sedis</taxon>
        <taxon>Blastocladiomycota</taxon>
        <taxon>Blastocladiomycetes</taxon>
        <taxon>Blastocladiales</taxon>
        <taxon>Blastocladiaceae</taxon>
        <taxon>Allomyces</taxon>
    </lineage>
</organism>
<evidence type="ECO:0000313" key="2">
    <source>
        <dbReference type="EMBL" id="KNE63422.1"/>
    </source>
</evidence>
<feature type="region of interest" description="Disordered" evidence="1">
    <location>
        <begin position="61"/>
        <end position="83"/>
    </location>
</feature>
<dbReference type="AlphaFoldDB" id="A0A0L0SLN1"/>
<feature type="region of interest" description="Disordered" evidence="1">
    <location>
        <begin position="514"/>
        <end position="626"/>
    </location>
</feature>
<dbReference type="OrthoDB" id="10381109at2759"/>
<dbReference type="Proteomes" id="UP000054350">
    <property type="component" value="Unassembled WGS sequence"/>
</dbReference>
<proteinExistence type="predicted"/>
<evidence type="ECO:0008006" key="4">
    <source>
        <dbReference type="Google" id="ProtNLM"/>
    </source>
</evidence>
<sequence length="677" mass="73860">MSSTSAYRLGSPPDLPPHARMSTAPATKFESASSMGVASTNVADSDDAWTPWHTNLFRNDPALSAPSMPGSTRSAFGSPMPTPHVVYPRPEQPLPHQHPALQTARAFLSQDSTVDNFFASYDAMAKDLLAALDTPPPSALPSPHMGIAMSILQQHVPETVEDKLPGRSEPGYDCPRMPCHDMDMGFAPGEPSFDRVSFRPQVRDKSLDVDLAQGEPAFHNTPSRPQFHDRAHYFGPGLARDPTTAPTTIKPHRLPEYRAPFQPTQREPNTWRPSRRVYHSSGIGTGGSSVMILPHRRQYHGPPFGDLFERLQQVPGVSERAEPPTTFLSRQFNRNERYPGPPPPSIAPPPPHPAPPTRAMDFHIDHDPLAPPRLDTLTDAPLLRTVYFADPATRDLAAAELAKRAWRYHPHLRRWFAPNPGKHDFYKVYDLAVDQVREFPGATLRATAVAAERGDADALSVLDADTPAGEVQGQIPMPIGVRQAQMSFGTGQPQMPVEVRSISPPQATVDARIMVSSRQQQQQQQQQQPHLTRTDDGQHRSHGSQGYGQSDFRMPGPATTSSAARSPPFATTAPPGLAEQPYYGPRHAHALQHPTPRTDVGCTTSDVSSSASKPSTGAPHKDSAHVSVEDLRVLTKLQEELAAVTAGGVPPPSRAAVHELLQSVHQILQNQTSADLP</sequence>
<reference evidence="3" key="2">
    <citation type="submission" date="2009-11" db="EMBL/GenBank/DDBJ databases">
        <title>The Genome Sequence of Allomyces macrogynus strain ATCC 38327.</title>
        <authorList>
            <consortium name="The Broad Institute Genome Sequencing Platform"/>
            <person name="Russ C."/>
            <person name="Cuomo C."/>
            <person name="Shea T."/>
            <person name="Young S.K."/>
            <person name="Zeng Q."/>
            <person name="Koehrsen M."/>
            <person name="Haas B."/>
            <person name="Borodovsky M."/>
            <person name="Guigo R."/>
            <person name="Alvarado L."/>
            <person name="Berlin A."/>
            <person name="Borenstein D."/>
            <person name="Chen Z."/>
            <person name="Engels R."/>
            <person name="Freedman E."/>
            <person name="Gellesch M."/>
            <person name="Goldberg J."/>
            <person name="Griggs A."/>
            <person name="Gujja S."/>
            <person name="Heiman D."/>
            <person name="Hepburn T."/>
            <person name="Howarth C."/>
            <person name="Jen D."/>
            <person name="Larson L."/>
            <person name="Lewis B."/>
            <person name="Mehta T."/>
            <person name="Park D."/>
            <person name="Pearson M."/>
            <person name="Roberts A."/>
            <person name="Saif S."/>
            <person name="Shenoy N."/>
            <person name="Sisk P."/>
            <person name="Stolte C."/>
            <person name="Sykes S."/>
            <person name="Walk T."/>
            <person name="White J."/>
            <person name="Yandava C."/>
            <person name="Burger G."/>
            <person name="Gray M.W."/>
            <person name="Holland P.W.H."/>
            <person name="King N."/>
            <person name="Lang F.B.F."/>
            <person name="Roger A.J."/>
            <person name="Ruiz-Trillo I."/>
            <person name="Lander E."/>
            <person name="Nusbaum C."/>
        </authorList>
    </citation>
    <scope>NUCLEOTIDE SEQUENCE [LARGE SCALE GENOMIC DNA]</scope>
    <source>
        <strain evidence="3">ATCC 38327</strain>
    </source>
</reference>